<dbReference type="AlphaFoldDB" id="A0A6A6DYH4"/>
<dbReference type="InterPro" id="IPR011009">
    <property type="entry name" value="Kinase-like_dom_sf"/>
</dbReference>
<evidence type="ECO:0000259" key="1">
    <source>
        <dbReference type="PROSITE" id="PS50011"/>
    </source>
</evidence>
<dbReference type="Pfam" id="PF00069">
    <property type="entry name" value="Pkinase"/>
    <property type="match status" value="1"/>
</dbReference>
<dbReference type="Gene3D" id="1.10.510.10">
    <property type="entry name" value="Transferase(Phosphotransferase) domain 1"/>
    <property type="match status" value="1"/>
</dbReference>
<keyword evidence="3" id="KW-1185">Reference proteome</keyword>
<dbReference type="SUPFAM" id="SSF56112">
    <property type="entry name" value="Protein kinase-like (PK-like)"/>
    <property type="match status" value="1"/>
</dbReference>
<dbReference type="OrthoDB" id="4062651at2759"/>
<proteinExistence type="predicted"/>
<dbReference type="EMBL" id="ML994647">
    <property type="protein sequence ID" value="KAF2182686.1"/>
    <property type="molecule type" value="Genomic_DNA"/>
</dbReference>
<dbReference type="InterPro" id="IPR000719">
    <property type="entry name" value="Prot_kinase_dom"/>
</dbReference>
<evidence type="ECO:0000313" key="2">
    <source>
        <dbReference type="EMBL" id="KAF2182686.1"/>
    </source>
</evidence>
<protein>
    <recommendedName>
        <fullName evidence="1">Protein kinase domain-containing protein</fullName>
    </recommendedName>
</protein>
<gene>
    <name evidence="2" type="ORF">K469DRAFT_711849</name>
</gene>
<evidence type="ECO:0000313" key="3">
    <source>
        <dbReference type="Proteomes" id="UP000800200"/>
    </source>
</evidence>
<dbReference type="GO" id="GO:0004672">
    <property type="term" value="F:protein kinase activity"/>
    <property type="evidence" value="ECO:0007669"/>
    <property type="project" value="InterPro"/>
</dbReference>
<organism evidence="2 3">
    <name type="scientific">Zopfia rhizophila CBS 207.26</name>
    <dbReference type="NCBI Taxonomy" id="1314779"/>
    <lineage>
        <taxon>Eukaryota</taxon>
        <taxon>Fungi</taxon>
        <taxon>Dikarya</taxon>
        <taxon>Ascomycota</taxon>
        <taxon>Pezizomycotina</taxon>
        <taxon>Dothideomycetes</taxon>
        <taxon>Dothideomycetes incertae sedis</taxon>
        <taxon>Zopfiaceae</taxon>
        <taxon>Zopfia</taxon>
    </lineage>
</organism>
<dbReference type="GO" id="GO:0005524">
    <property type="term" value="F:ATP binding"/>
    <property type="evidence" value="ECO:0007669"/>
    <property type="project" value="InterPro"/>
</dbReference>
<sequence length="263" mass="29379">MIEVLNAVQRFEPVHGGIKFIYTQVLFRQDGITFCARSPNRHVGQEVDVDRLENIMPIPPEAYCPLLPSSCTIAPDPSNCHIKQPNLMSFGGVVDLASLVLQELATCEIIQKHPHPNIATYYGCLASDGRVIGLCFKRYPESLMDKINPGHLNKFTFILSEDRTAARKKAARYLPGIEEGIRHLHAHGRNHNDLNPANVMISEDDTPVIIDFDISSAPGTRLDKVKRTYGWFNPDVLVSQESNNFDALAELRVWLTGSSPAEF</sequence>
<dbReference type="PROSITE" id="PS50011">
    <property type="entry name" value="PROTEIN_KINASE_DOM"/>
    <property type="match status" value="1"/>
</dbReference>
<accession>A0A6A6DYH4</accession>
<dbReference type="Proteomes" id="UP000800200">
    <property type="component" value="Unassembled WGS sequence"/>
</dbReference>
<name>A0A6A6DYH4_9PEZI</name>
<reference evidence="2" key="1">
    <citation type="journal article" date="2020" name="Stud. Mycol.">
        <title>101 Dothideomycetes genomes: a test case for predicting lifestyles and emergence of pathogens.</title>
        <authorList>
            <person name="Haridas S."/>
            <person name="Albert R."/>
            <person name="Binder M."/>
            <person name="Bloem J."/>
            <person name="Labutti K."/>
            <person name="Salamov A."/>
            <person name="Andreopoulos B."/>
            <person name="Baker S."/>
            <person name="Barry K."/>
            <person name="Bills G."/>
            <person name="Bluhm B."/>
            <person name="Cannon C."/>
            <person name="Castanera R."/>
            <person name="Culley D."/>
            <person name="Daum C."/>
            <person name="Ezra D."/>
            <person name="Gonzalez J."/>
            <person name="Henrissat B."/>
            <person name="Kuo A."/>
            <person name="Liang C."/>
            <person name="Lipzen A."/>
            <person name="Lutzoni F."/>
            <person name="Magnuson J."/>
            <person name="Mondo S."/>
            <person name="Nolan M."/>
            <person name="Ohm R."/>
            <person name="Pangilinan J."/>
            <person name="Park H.-J."/>
            <person name="Ramirez L."/>
            <person name="Alfaro M."/>
            <person name="Sun H."/>
            <person name="Tritt A."/>
            <person name="Yoshinaga Y."/>
            <person name="Zwiers L.-H."/>
            <person name="Turgeon B."/>
            <person name="Goodwin S."/>
            <person name="Spatafora J."/>
            <person name="Crous P."/>
            <person name="Grigoriev I."/>
        </authorList>
    </citation>
    <scope>NUCLEOTIDE SEQUENCE</scope>
    <source>
        <strain evidence="2">CBS 207.26</strain>
    </source>
</reference>
<feature type="domain" description="Protein kinase" evidence="1">
    <location>
        <begin position="1"/>
        <end position="263"/>
    </location>
</feature>